<keyword evidence="4 6" id="KW-1133">Transmembrane helix</keyword>
<evidence type="ECO:0000259" key="7">
    <source>
        <dbReference type="Pfam" id="PF12698"/>
    </source>
</evidence>
<accession>A0A1B8PKF9</accession>
<feature type="transmembrane region" description="Helical" evidence="6">
    <location>
        <begin position="191"/>
        <end position="209"/>
    </location>
</feature>
<comment type="caution">
    <text evidence="8">The sequence shown here is derived from an EMBL/GenBank/DDBJ whole genome shotgun (WGS) entry which is preliminary data.</text>
</comment>
<gene>
    <name evidence="8" type="ORF">A9Z60_07850</name>
</gene>
<reference evidence="8 9" key="1">
    <citation type="submission" date="2016-06" db="EMBL/GenBank/DDBJ databases">
        <title>Draft genome of Moraxella nonliquefaciens CCUG 60284.</title>
        <authorList>
            <person name="Salva-Serra F."/>
            <person name="Engstrom-Jakobsson H."/>
            <person name="Thorell K."/>
            <person name="Gonzales-Siles L."/>
            <person name="Karlsson R."/>
            <person name="Boulund F."/>
            <person name="Engstrand L."/>
            <person name="Kristiansson E."/>
            <person name="Moore E."/>
        </authorList>
    </citation>
    <scope>NUCLEOTIDE SEQUENCE [LARGE SCALE GENOMIC DNA]</scope>
    <source>
        <strain evidence="8 9">CCUG 60284</strain>
    </source>
</reference>
<dbReference type="InterPro" id="IPR051449">
    <property type="entry name" value="ABC-2_transporter_component"/>
</dbReference>
<keyword evidence="2" id="KW-1003">Cell membrane</keyword>
<dbReference type="OrthoDB" id="9803577at2"/>
<dbReference type="GO" id="GO:0140359">
    <property type="term" value="F:ABC-type transporter activity"/>
    <property type="evidence" value="ECO:0007669"/>
    <property type="project" value="InterPro"/>
</dbReference>
<feature type="transmembrane region" description="Helical" evidence="6">
    <location>
        <begin position="299"/>
        <end position="316"/>
    </location>
</feature>
<dbReference type="GO" id="GO:0005886">
    <property type="term" value="C:plasma membrane"/>
    <property type="evidence" value="ECO:0007669"/>
    <property type="project" value="UniProtKB-SubCell"/>
</dbReference>
<proteinExistence type="predicted"/>
<dbReference type="RefSeq" id="WP_066892781.1">
    <property type="nucleotide sequence ID" value="NZ_LZDN01000007.1"/>
</dbReference>
<dbReference type="Pfam" id="PF12698">
    <property type="entry name" value="ABC2_membrane_3"/>
    <property type="match status" value="1"/>
</dbReference>
<organism evidence="8 9">
    <name type="scientific">Moraxella nonliquefaciens</name>
    <dbReference type="NCBI Taxonomy" id="478"/>
    <lineage>
        <taxon>Bacteria</taxon>
        <taxon>Pseudomonadati</taxon>
        <taxon>Pseudomonadota</taxon>
        <taxon>Gammaproteobacteria</taxon>
        <taxon>Moraxellales</taxon>
        <taxon>Moraxellaceae</taxon>
        <taxon>Moraxella</taxon>
    </lineage>
</organism>
<dbReference type="Proteomes" id="UP000092671">
    <property type="component" value="Unassembled WGS sequence"/>
</dbReference>
<dbReference type="PANTHER" id="PTHR30294:SF47">
    <property type="entry name" value="INNER MEMBRANE TRANSPORT PERMEASE YHHJ"/>
    <property type="match status" value="1"/>
</dbReference>
<feature type="domain" description="ABC-2 type transporter transmembrane" evidence="7">
    <location>
        <begin position="27"/>
        <end position="371"/>
    </location>
</feature>
<name>A0A1B8PKF9_MORNO</name>
<evidence type="ECO:0000256" key="1">
    <source>
        <dbReference type="ARBA" id="ARBA00004651"/>
    </source>
</evidence>
<dbReference type="AlphaFoldDB" id="A0A1B8PKF9"/>
<comment type="subcellular location">
    <subcellularLocation>
        <location evidence="1">Cell membrane</location>
        <topology evidence="1">Multi-pass membrane protein</topology>
    </subcellularLocation>
</comment>
<evidence type="ECO:0000256" key="6">
    <source>
        <dbReference type="SAM" id="Phobius"/>
    </source>
</evidence>
<feature type="transmembrane region" description="Helical" evidence="6">
    <location>
        <begin position="221"/>
        <end position="244"/>
    </location>
</feature>
<dbReference type="EMBL" id="LZDN01000007">
    <property type="protein sequence ID" value="OBX51088.1"/>
    <property type="molecule type" value="Genomic_DNA"/>
</dbReference>
<feature type="transmembrane region" description="Helical" evidence="6">
    <location>
        <begin position="349"/>
        <end position="374"/>
    </location>
</feature>
<sequence length="392" mass="43776">MIVRFIRAFCQAFLRELNRLSCNRFDLAMVMIAPLVIIVLFGAMFYHGKAHHLPVALVDEDNSELSHLIYQHIHHNETVEAVLILDDIQDAHHAINRLDVGGYIHIPKDAQNRLVRGENTGIHIAYNQSFFSIGSAISSALSKSTKGGIAKFIQTKHLTGVLPHLSGNMPHVKISVLFNPNLSYEFFLEPFLVAAVLHLLLCCLVAHAIGQEFHEHSVYEWLCHLPFGALFGKISVYVLIISLWHGLWQAWLIGVRGWFVAGSLFVLIIGQLLFYLAYALFGAMVVLKTQNINKSYGILAVYGGSSMSFAGVTLPLNNASGFTQFWSQIIPFTPFARLQVEQWVIGSPFIITLAHLNSLLIFVLIFAIGSLLLLRHIKKTLIAMPNTPKDDS</sequence>
<feature type="transmembrane region" description="Helical" evidence="6">
    <location>
        <begin position="264"/>
        <end position="287"/>
    </location>
</feature>
<evidence type="ECO:0000313" key="8">
    <source>
        <dbReference type="EMBL" id="OBX51088.1"/>
    </source>
</evidence>
<feature type="transmembrane region" description="Helical" evidence="6">
    <location>
        <begin position="25"/>
        <end position="46"/>
    </location>
</feature>
<evidence type="ECO:0000256" key="2">
    <source>
        <dbReference type="ARBA" id="ARBA00022475"/>
    </source>
</evidence>
<evidence type="ECO:0000256" key="4">
    <source>
        <dbReference type="ARBA" id="ARBA00022989"/>
    </source>
</evidence>
<dbReference type="Gene3D" id="3.40.1710.10">
    <property type="entry name" value="abc type-2 transporter like domain"/>
    <property type="match status" value="1"/>
</dbReference>
<keyword evidence="5 6" id="KW-0472">Membrane</keyword>
<evidence type="ECO:0000313" key="9">
    <source>
        <dbReference type="Proteomes" id="UP000092671"/>
    </source>
</evidence>
<keyword evidence="3 6" id="KW-0812">Transmembrane</keyword>
<protein>
    <submittedName>
        <fullName evidence="8">Multidrug ABC transporter permease</fullName>
    </submittedName>
</protein>
<evidence type="ECO:0000256" key="3">
    <source>
        <dbReference type="ARBA" id="ARBA00022692"/>
    </source>
</evidence>
<dbReference type="PANTHER" id="PTHR30294">
    <property type="entry name" value="MEMBRANE COMPONENT OF ABC TRANSPORTER YHHJ-RELATED"/>
    <property type="match status" value="1"/>
</dbReference>
<evidence type="ECO:0000256" key="5">
    <source>
        <dbReference type="ARBA" id="ARBA00023136"/>
    </source>
</evidence>
<dbReference type="InterPro" id="IPR013525">
    <property type="entry name" value="ABC2_TM"/>
</dbReference>